<evidence type="ECO:0000256" key="5">
    <source>
        <dbReference type="ARBA" id="ARBA00022741"/>
    </source>
</evidence>
<evidence type="ECO:0000256" key="3">
    <source>
        <dbReference type="ARBA" id="ARBA00022475"/>
    </source>
</evidence>
<dbReference type="GO" id="GO:0005886">
    <property type="term" value="C:plasma membrane"/>
    <property type="evidence" value="ECO:0007669"/>
    <property type="project" value="UniProtKB-SubCell"/>
</dbReference>
<proteinExistence type="predicted"/>
<dbReference type="GO" id="GO:0008233">
    <property type="term" value="F:peptidase activity"/>
    <property type="evidence" value="ECO:0007669"/>
    <property type="project" value="InterPro"/>
</dbReference>
<keyword evidence="3" id="KW-1003">Cell membrane</keyword>
<keyword evidence="15" id="KW-1185">Reference proteome</keyword>
<reference evidence="15" key="1">
    <citation type="submission" date="2017-01" db="EMBL/GenBank/DDBJ databases">
        <authorList>
            <person name="Varghese N."/>
            <person name="Submissions S."/>
        </authorList>
    </citation>
    <scope>NUCLEOTIDE SEQUENCE [LARGE SCALE GENOMIC DNA]</scope>
    <source>
        <strain evidence="15">DSM 21054</strain>
    </source>
</reference>
<evidence type="ECO:0000259" key="13">
    <source>
        <dbReference type="PROSITE" id="PS50990"/>
    </source>
</evidence>
<dbReference type="CDD" id="cd18571">
    <property type="entry name" value="ABC_6TM_peptidase_like"/>
    <property type="match status" value="1"/>
</dbReference>
<dbReference type="SUPFAM" id="SSF52540">
    <property type="entry name" value="P-loop containing nucleoside triphosphate hydrolases"/>
    <property type="match status" value="1"/>
</dbReference>
<dbReference type="PROSITE" id="PS50990">
    <property type="entry name" value="PEPTIDASE_C39"/>
    <property type="match status" value="1"/>
</dbReference>
<dbReference type="PROSITE" id="PS00211">
    <property type="entry name" value="ABC_TRANSPORTER_1"/>
    <property type="match status" value="1"/>
</dbReference>
<feature type="transmembrane region" description="Helical" evidence="10">
    <location>
        <begin position="173"/>
        <end position="191"/>
    </location>
</feature>
<dbReference type="GO" id="GO:0005524">
    <property type="term" value="F:ATP binding"/>
    <property type="evidence" value="ECO:0007669"/>
    <property type="project" value="UniProtKB-KW"/>
</dbReference>
<dbReference type="PROSITE" id="PS50929">
    <property type="entry name" value="ABC_TM1F"/>
    <property type="match status" value="1"/>
</dbReference>
<evidence type="ECO:0000256" key="6">
    <source>
        <dbReference type="ARBA" id="ARBA00022801"/>
    </source>
</evidence>
<evidence type="ECO:0000256" key="1">
    <source>
        <dbReference type="ARBA" id="ARBA00004651"/>
    </source>
</evidence>
<keyword evidence="9 10" id="KW-0472">Membrane</keyword>
<dbReference type="PANTHER" id="PTHR43394">
    <property type="entry name" value="ATP-DEPENDENT PERMEASE MDL1, MITOCHONDRIAL"/>
    <property type="match status" value="1"/>
</dbReference>
<evidence type="ECO:0000256" key="2">
    <source>
        <dbReference type="ARBA" id="ARBA00022448"/>
    </source>
</evidence>
<evidence type="ECO:0000256" key="8">
    <source>
        <dbReference type="ARBA" id="ARBA00022989"/>
    </source>
</evidence>
<dbReference type="AlphaFoldDB" id="A0A173MA32"/>
<dbReference type="InterPro" id="IPR017871">
    <property type="entry name" value="ABC_transporter-like_CS"/>
</dbReference>
<feature type="domain" description="ABC transporter" evidence="11">
    <location>
        <begin position="486"/>
        <end position="722"/>
    </location>
</feature>
<dbReference type="Pfam" id="PF00005">
    <property type="entry name" value="ABC_tran"/>
    <property type="match status" value="1"/>
</dbReference>
<dbReference type="PANTHER" id="PTHR43394:SF1">
    <property type="entry name" value="ATP-BINDING CASSETTE SUB-FAMILY B MEMBER 10, MITOCHONDRIAL"/>
    <property type="match status" value="1"/>
</dbReference>
<evidence type="ECO:0000256" key="7">
    <source>
        <dbReference type="ARBA" id="ARBA00022840"/>
    </source>
</evidence>
<dbReference type="InterPro" id="IPR005074">
    <property type="entry name" value="Peptidase_C39"/>
</dbReference>
<feature type="domain" description="ABC transmembrane type-1" evidence="12">
    <location>
        <begin position="173"/>
        <end position="452"/>
    </location>
</feature>
<evidence type="ECO:0000259" key="12">
    <source>
        <dbReference type="PROSITE" id="PS50929"/>
    </source>
</evidence>
<evidence type="ECO:0000256" key="10">
    <source>
        <dbReference type="SAM" id="Phobius"/>
    </source>
</evidence>
<comment type="subcellular location">
    <subcellularLocation>
        <location evidence="1">Cell membrane</location>
        <topology evidence="1">Multi-pass membrane protein</topology>
    </subcellularLocation>
</comment>
<keyword evidence="7 14" id="KW-0067">ATP-binding</keyword>
<dbReference type="STRING" id="477680.SAMN05421788_110125"/>
<dbReference type="GO" id="GO:0016887">
    <property type="term" value="F:ATP hydrolysis activity"/>
    <property type="evidence" value="ECO:0007669"/>
    <property type="project" value="InterPro"/>
</dbReference>
<dbReference type="FunFam" id="3.40.50.300:FF:000299">
    <property type="entry name" value="ABC transporter ATP-binding protein/permease"/>
    <property type="match status" value="1"/>
</dbReference>
<feature type="transmembrane region" description="Helical" evidence="10">
    <location>
        <begin position="307"/>
        <end position="330"/>
    </location>
</feature>
<evidence type="ECO:0000256" key="9">
    <source>
        <dbReference type="ARBA" id="ARBA00023136"/>
    </source>
</evidence>
<dbReference type="PROSITE" id="PS50893">
    <property type="entry name" value="ABC_TRANSPORTER_2"/>
    <property type="match status" value="1"/>
</dbReference>
<dbReference type="SUPFAM" id="SSF90123">
    <property type="entry name" value="ABC transporter transmembrane region"/>
    <property type="match status" value="1"/>
</dbReference>
<organism evidence="14 15">
    <name type="scientific">Filimonas lacunae</name>
    <dbReference type="NCBI Taxonomy" id="477680"/>
    <lineage>
        <taxon>Bacteria</taxon>
        <taxon>Pseudomonadati</taxon>
        <taxon>Bacteroidota</taxon>
        <taxon>Chitinophagia</taxon>
        <taxon>Chitinophagales</taxon>
        <taxon>Chitinophagaceae</taxon>
        <taxon>Filimonas</taxon>
    </lineage>
</organism>
<keyword evidence="6" id="KW-0378">Hydrolase</keyword>
<feature type="transmembrane region" description="Helical" evidence="10">
    <location>
        <begin position="203"/>
        <end position="227"/>
    </location>
</feature>
<dbReference type="Pfam" id="PF00664">
    <property type="entry name" value="ABC_membrane"/>
    <property type="match status" value="1"/>
</dbReference>
<dbReference type="Gene3D" id="1.20.1560.10">
    <property type="entry name" value="ABC transporter type 1, transmembrane domain"/>
    <property type="match status" value="1"/>
</dbReference>
<accession>A0A173MA32</accession>
<dbReference type="InterPro" id="IPR039421">
    <property type="entry name" value="Type_1_exporter"/>
</dbReference>
<dbReference type="SMART" id="SM00382">
    <property type="entry name" value="AAA"/>
    <property type="match status" value="1"/>
</dbReference>
<dbReference type="Gene3D" id="3.40.50.300">
    <property type="entry name" value="P-loop containing nucleotide triphosphate hydrolases"/>
    <property type="match status" value="1"/>
</dbReference>
<dbReference type="Pfam" id="PF03412">
    <property type="entry name" value="Peptidase_C39"/>
    <property type="match status" value="1"/>
</dbReference>
<sequence length="728" mass="82927">MSFHFYTQLNSMDCGPTCLRMVIKHYGKHYSADFIRQQMGFSKAGVSLLGISDTAEKMGFRTRGLQINYKMLQNVQQPSILHWDQNHFVVLIEASKRKVRIADPAHGILMYTPEEFQEHWASNISEKDGKVGTVLMLEPTPDFYNDYGDKEKKLSWGIFTQYLRQNRWQISQVFFSLLLSSIIQLLLPFLTQTMVDTGINTQNLQYITIVLIAQLTLTFSNAIVVFIRSRLQLNISNSINLSLLSDFWIKLSRLPLSYFDSRHTGDTLQRINDNQQIQKFLTGDALSIIFSGANFLIYAVILTFYSVPLFLVFMTGNILYFGWIRLFLFLRRKINYQTFHLSATENNATLQLVQGMQEIRLNNAEKLKRWEWENIQALIYKLNFKSLNYNQWQSTGGLFITQGKDIILSFMVAKMVIEGQLTFGTMLAIQYIIGQLSSPVQQLIGLSQSIQDTKISMERLNEIHTLKEEEPPEQHFVNELPESKTLSIQQLSFTYPVAGSNPVLENISLTIPEGKTTAIVGVSGSGKTTLLKILLKVYEGYDGNIHVGNKNFRHLGHTFWRNQCGSVLQDGYIFNDSIARNIAVSDEYIDYPKLLDSCKIANILSFIETLPNGLNTKLGADGTGISQGQRQRILIARAVYKDPQYLFLDEATNALDANNEKDIVENLQDFFKGKTVIIVAHRLSTVKNADNVIVLHNGQVAEEGSHEYLASIQGKYYELVRNQLELGQ</sequence>
<keyword evidence="2" id="KW-0813">Transport</keyword>
<evidence type="ECO:0000313" key="14">
    <source>
        <dbReference type="EMBL" id="SIT31285.1"/>
    </source>
</evidence>
<dbReference type="OrthoDB" id="9760358at2"/>
<keyword evidence="8 10" id="KW-1133">Transmembrane helix</keyword>
<dbReference type="Gene3D" id="3.90.70.10">
    <property type="entry name" value="Cysteine proteinases"/>
    <property type="match status" value="1"/>
</dbReference>
<evidence type="ECO:0000256" key="4">
    <source>
        <dbReference type="ARBA" id="ARBA00022692"/>
    </source>
</evidence>
<dbReference type="InterPro" id="IPR027417">
    <property type="entry name" value="P-loop_NTPase"/>
</dbReference>
<dbReference type="CDD" id="cd02418">
    <property type="entry name" value="Peptidase_C39B"/>
    <property type="match status" value="1"/>
</dbReference>
<dbReference type="InterPro" id="IPR003439">
    <property type="entry name" value="ABC_transporter-like_ATP-bd"/>
</dbReference>
<dbReference type="InterPro" id="IPR003593">
    <property type="entry name" value="AAA+_ATPase"/>
</dbReference>
<evidence type="ECO:0000313" key="15">
    <source>
        <dbReference type="Proteomes" id="UP000186917"/>
    </source>
</evidence>
<evidence type="ECO:0000259" key="11">
    <source>
        <dbReference type="PROSITE" id="PS50893"/>
    </source>
</evidence>
<dbReference type="GO" id="GO:0006508">
    <property type="term" value="P:proteolysis"/>
    <property type="evidence" value="ECO:0007669"/>
    <property type="project" value="InterPro"/>
</dbReference>
<feature type="transmembrane region" description="Helical" evidence="10">
    <location>
        <begin position="280"/>
        <end position="301"/>
    </location>
</feature>
<dbReference type="InterPro" id="IPR036640">
    <property type="entry name" value="ABC1_TM_sf"/>
</dbReference>
<dbReference type="EMBL" id="FTOR01000010">
    <property type="protein sequence ID" value="SIT31285.1"/>
    <property type="molecule type" value="Genomic_DNA"/>
</dbReference>
<feature type="domain" description="Peptidase C39" evidence="13">
    <location>
        <begin position="8"/>
        <end position="127"/>
    </location>
</feature>
<dbReference type="KEGG" id="fln:FLA_0385"/>
<keyword evidence="5" id="KW-0547">Nucleotide-binding</keyword>
<dbReference type="GO" id="GO:0015421">
    <property type="term" value="F:ABC-type oligopeptide transporter activity"/>
    <property type="evidence" value="ECO:0007669"/>
    <property type="project" value="TreeGrafter"/>
</dbReference>
<name>A0A173MA32_9BACT</name>
<keyword evidence="4 10" id="KW-0812">Transmembrane</keyword>
<protein>
    <submittedName>
        <fullName evidence="14">ATP-binding cassette, subfamily B</fullName>
    </submittedName>
</protein>
<dbReference type="RefSeq" id="WP_076381709.1">
    <property type="nucleotide sequence ID" value="NZ_AP017422.1"/>
</dbReference>
<dbReference type="Proteomes" id="UP000186917">
    <property type="component" value="Unassembled WGS sequence"/>
</dbReference>
<gene>
    <name evidence="14" type="ORF">SAMN05421788_110125</name>
</gene>
<dbReference type="InterPro" id="IPR011527">
    <property type="entry name" value="ABC1_TM_dom"/>
</dbReference>